<evidence type="ECO:0000259" key="8">
    <source>
        <dbReference type="Pfam" id="PF01171"/>
    </source>
</evidence>
<evidence type="ECO:0000256" key="3">
    <source>
        <dbReference type="ARBA" id="ARBA00022694"/>
    </source>
</evidence>
<reference evidence="9" key="1">
    <citation type="journal article" date="2020" name="Stud. Mycol.">
        <title>101 Dothideomycetes genomes: a test case for predicting lifestyles and emergence of pathogens.</title>
        <authorList>
            <person name="Haridas S."/>
            <person name="Albert R."/>
            <person name="Binder M."/>
            <person name="Bloem J."/>
            <person name="Labutti K."/>
            <person name="Salamov A."/>
            <person name="Andreopoulos B."/>
            <person name="Baker S."/>
            <person name="Barry K."/>
            <person name="Bills G."/>
            <person name="Bluhm B."/>
            <person name="Cannon C."/>
            <person name="Castanera R."/>
            <person name="Culley D."/>
            <person name="Daum C."/>
            <person name="Ezra D."/>
            <person name="Gonzalez J."/>
            <person name="Henrissat B."/>
            <person name="Kuo A."/>
            <person name="Liang C."/>
            <person name="Lipzen A."/>
            <person name="Lutzoni F."/>
            <person name="Magnuson J."/>
            <person name="Mondo S."/>
            <person name="Nolan M."/>
            <person name="Ohm R."/>
            <person name="Pangilinan J."/>
            <person name="Park H.-J."/>
            <person name="Ramirez L."/>
            <person name="Alfaro M."/>
            <person name="Sun H."/>
            <person name="Tritt A."/>
            <person name="Yoshinaga Y."/>
            <person name="Zwiers L.-H."/>
            <person name="Turgeon B."/>
            <person name="Goodwin S."/>
            <person name="Spatafora J."/>
            <person name="Crous P."/>
            <person name="Grigoriev I."/>
        </authorList>
    </citation>
    <scope>NUCLEOTIDE SEQUENCE</scope>
    <source>
        <strain evidence="9">CBS 122368</strain>
    </source>
</reference>
<dbReference type="RefSeq" id="XP_033690575.1">
    <property type="nucleotide sequence ID" value="XM_033823111.1"/>
</dbReference>
<dbReference type="AlphaFoldDB" id="A0A6A6IYD7"/>
<dbReference type="InterPro" id="IPR012795">
    <property type="entry name" value="tRNA_Ile_lys_synt_N"/>
</dbReference>
<comment type="catalytic activity">
    <reaction evidence="6">
        <text>cytidine(34) in tRNA(Ile2) + L-lysine + ATP = lysidine(34) in tRNA(Ile2) + AMP + diphosphate + H(+)</text>
        <dbReference type="Rhea" id="RHEA:43744"/>
        <dbReference type="Rhea" id="RHEA-COMP:10625"/>
        <dbReference type="Rhea" id="RHEA-COMP:10670"/>
        <dbReference type="ChEBI" id="CHEBI:15378"/>
        <dbReference type="ChEBI" id="CHEBI:30616"/>
        <dbReference type="ChEBI" id="CHEBI:32551"/>
        <dbReference type="ChEBI" id="CHEBI:33019"/>
        <dbReference type="ChEBI" id="CHEBI:82748"/>
        <dbReference type="ChEBI" id="CHEBI:83665"/>
        <dbReference type="ChEBI" id="CHEBI:456215"/>
        <dbReference type="EC" id="6.3.4.19"/>
    </reaction>
</comment>
<dbReference type="Pfam" id="PF01171">
    <property type="entry name" value="ATP_bind_3"/>
    <property type="match status" value="1"/>
</dbReference>
<keyword evidence="2" id="KW-0436">Ligase</keyword>
<evidence type="ECO:0000256" key="1">
    <source>
        <dbReference type="ARBA" id="ARBA00013267"/>
    </source>
</evidence>
<accession>A0A6A6IYD7</accession>
<feature type="region of interest" description="Disordered" evidence="7">
    <location>
        <begin position="594"/>
        <end position="617"/>
    </location>
</feature>
<evidence type="ECO:0000313" key="9">
    <source>
        <dbReference type="EMBL" id="KAF2255571.1"/>
    </source>
</evidence>
<keyword evidence="5" id="KW-0067">ATP-binding</keyword>
<gene>
    <name evidence="9" type="ORF">BU26DRAFT_415396</name>
</gene>
<dbReference type="PANTHER" id="PTHR43033:SF1">
    <property type="entry name" value="TRNA(ILE)-LYSIDINE SYNTHASE-RELATED"/>
    <property type="match status" value="1"/>
</dbReference>
<dbReference type="GO" id="GO:0005524">
    <property type="term" value="F:ATP binding"/>
    <property type="evidence" value="ECO:0007669"/>
    <property type="project" value="UniProtKB-KW"/>
</dbReference>
<dbReference type="Proteomes" id="UP000800094">
    <property type="component" value="Unassembled WGS sequence"/>
</dbReference>
<dbReference type="EMBL" id="ML987189">
    <property type="protein sequence ID" value="KAF2255571.1"/>
    <property type="molecule type" value="Genomic_DNA"/>
</dbReference>
<keyword evidence="4" id="KW-0547">Nucleotide-binding</keyword>
<dbReference type="GeneID" id="54576441"/>
<protein>
    <recommendedName>
        <fullName evidence="1">tRNA(Ile)-lysidine synthetase</fullName>
        <ecNumber evidence="1">6.3.4.19</ecNumber>
    </recommendedName>
</protein>
<dbReference type="EC" id="6.3.4.19" evidence="1"/>
<dbReference type="GO" id="GO:0032267">
    <property type="term" value="F:tRNA(Ile)-lysidine synthase activity"/>
    <property type="evidence" value="ECO:0007669"/>
    <property type="project" value="UniProtKB-EC"/>
</dbReference>
<feature type="region of interest" description="Disordered" evidence="7">
    <location>
        <begin position="377"/>
        <end position="400"/>
    </location>
</feature>
<dbReference type="InterPro" id="IPR011063">
    <property type="entry name" value="TilS/TtcA_N"/>
</dbReference>
<keyword evidence="10" id="KW-1185">Reference proteome</keyword>
<evidence type="ECO:0000256" key="4">
    <source>
        <dbReference type="ARBA" id="ARBA00022741"/>
    </source>
</evidence>
<sequence>MALATLYSQAAATVPYMPKCHGLIIDHRARPESTEEAEWVAQQLRWKLGMEASIIPLTWPEEHHPAERFETEARKLRYQALGQACKEKRIKLLMLGHHADDQAETIMMRLMNMRLRSGLRGMQGVEWIPECYGMYGAYHSGGLHAENTKAPDVPNLPYPVEKGGIQIVRPLLGFEKSRLIATCEEHGTAWAEDKTNQNRTLTSRNAIRHIFKNHQLPAALTIKSLMKVSQRMQARLESHKREAYKLIDNCPMKLDIQTGALIVRFPPTEALLGHPIVTDSDKYHARNTAYFLLERFAELVTPRERAPRSQLANAVLQIYPSLLSEDETELGIDPTRSGISKNNFCVFGVWWRPWSQPSPFDGLTSQPHSQDWLLSRQPLDPHEKDSPEANIAFPPTGGPLSLTNTPAGGDWHLFDGRFWIRVDNRTKCEIILRTLNDSELHVLAHNKPPGRKFTVQEISLVASSRYHRAALALINPTELRRHLPALFLKADSGEEILLALPTLGSRSTNLDPSLLPRACSWEVRYKKCNFGRRSVEDIVVPGIRNVHIEAEEQRYRREAGGIKRLKLRTDALAGDEGMRDAFPGFKNAEKEVRLTREGRPRREKKRGPLEMSESEREGLATFLEEDLQIRKRESYKLFEEPKKEGSRRISWADFESRV</sequence>
<dbReference type="GO" id="GO:0008033">
    <property type="term" value="P:tRNA processing"/>
    <property type="evidence" value="ECO:0007669"/>
    <property type="project" value="UniProtKB-KW"/>
</dbReference>
<dbReference type="InterPro" id="IPR012094">
    <property type="entry name" value="tRNA_Ile_lys_synt"/>
</dbReference>
<dbReference type="CDD" id="cd01992">
    <property type="entry name" value="TilS_N"/>
    <property type="match status" value="1"/>
</dbReference>
<feature type="domain" description="tRNA(Ile)-lysidine/2-thiocytidine synthase N-terminal" evidence="8">
    <location>
        <begin position="2"/>
        <end position="209"/>
    </location>
</feature>
<dbReference type="Gene3D" id="3.40.50.620">
    <property type="entry name" value="HUPs"/>
    <property type="match status" value="1"/>
</dbReference>
<evidence type="ECO:0000256" key="6">
    <source>
        <dbReference type="ARBA" id="ARBA00048539"/>
    </source>
</evidence>
<dbReference type="SUPFAM" id="SSF52402">
    <property type="entry name" value="Adenine nucleotide alpha hydrolases-like"/>
    <property type="match status" value="1"/>
</dbReference>
<dbReference type="InterPro" id="IPR014729">
    <property type="entry name" value="Rossmann-like_a/b/a_fold"/>
</dbReference>
<proteinExistence type="predicted"/>
<keyword evidence="3" id="KW-0819">tRNA processing</keyword>
<evidence type="ECO:0000313" key="10">
    <source>
        <dbReference type="Proteomes" id="UP000800094"/>
    </source>
</evidence>
<dbReference type="PANTHER" id="PTHR43033">
    <property type="entry name" value="TRNA(ILE)-LYSIDINE SYNTHASE-RELATED"/>
    <property type="match status" value="1"/>
</dbReference>
<evidence type="ECO:0000256" key="5">
    <source>
        <dbReference type="ARBA" id="ARBA00022840"/>
    </source>
</evidence>
<organism evidence="9 10">
    <name type="scientific">Trematosphaeria pertusa</name>
    <dbReference type="NCBI Taxonomy" id="390896"/>
    <lineage>
        <taxon>Eukaryota</taxon>
        <taxon>Fungi</taxon>
        <taxon>Dikarya</taxon>
        <taxon>Ascomycota</taxon>
        <taxon>Pezizomycotina</taxon>
        <taxon>Dothideomycetes</taxon>
        <taxon>Pleosporomycetidae</taxon>
        <taxon>Pleosporales</taxon>
        <taxon>Massarineae</taxon>
        <taxon>Trematosphaeriaceae</taxon>
        <taxon>Trematosphaeria</taxon>
    </lineage>
</organism>
<evidence type="ECO:0000256" key="7">
    <source>
        <dbReference type="SAM" id="MobiDB-lite"/>
    </source>
</evidence>
<dbReference type="OrthoDB" id="434144at2759"/>
<name>A0A6A6IYD7_9PLEO</name>
<evidence type="ECO:0000256" key="2">
    <source>
        <dbReference type="ARBA" id="ARBA00022598"/>
    </source>
</evidence>